<gene>
    <name evidence="1" type="ORF">K040078D81_06280</name>
</gene>
<accession>A0ABQ0B4Y9</accession>
<reference evidence="1 2" key="1">
    <citation type="submission" date="2024-04" db="EMBL/GenBank/DDBJ databases">
        <title>Defined microbial consortia suppress multidrug-resistant proinflammatory Enterobacteriaceae via ecological control.</title>
        <authorList>
            <person name="Furuichi M."/>
            <person name="Kawaguchi T."/>
            <person name="Pust M."/>
            <person name="Yasuma K."/>
            <person name="Plichta D."/>
            <person name="Hasegawa N."/>
            <person name="Ohya T."/>
            <person name="Bhattarai S."/>
            <person name="Sasajima S."/>
            <person name="Aoto Y."/>
            <person name="Tuganbaev T."/>
            <person name="Yaginuma M."/>
            <person name="Ueda M."/>
            <person name="Okahashi N."/>
            <person name="Amafuji K."/>
            <person name="Kiridooshi Y."/>
            <person name="Sugita K."/>
            <person name="Strazar M."/>
            <person name="Skelly A."/>
            <person name="Suda W."/>
            <person name="Hattori M."/>
            <person name="Nakamoto N."/>
            <person name="Caballero S."/>
            <person name="Norman J."/>
            <person name="Olle B."/>
            <person name="Tanoue T."/>
            <person name="Arita M."/>
            <person name="Bucci V."/>
            <person name="Atarashi K."/>
            <person name="Xavier R."/>
            <person name="Honda K."/>
        </authorList>
    </citation>
    <scope>NUCLEOTIDE SEQUENCE [LARGE SCALE GENOMIC DNA]</scope>
    <source>
        <strain evidence="2">k04-0078-D8-1</strain>
    </source>
</reference>
<sequence>MIILLFVSVNSLAQGKAVVFCGGLDIICASCYEVVKGEQSSLIALKMPMSNFEKFKMGD</sequence>
<name>A0ABQ0B4Y9_9FIRM</name>
<proteinExistence type="predicted"/>
<evidence type="ECO:0000313" key="1">
    <source>
        <dbReference type="EMBL" id="GAA6406511.1"/>
    </source>
</evidence>
<dbReference type="EMBL" id="BAABYW010000001">
    <property type="protein sequence ID" value="GAA6406511.1"/>
    <property type="molecule type" value="Genomic_DNA"/>
</dbReference>
<comment type="caution">
    <text evidence="1">The sequence shown here is derived from an EMBL/GenBank/DDBJ whole genome shotgun (WGS) entry which is preliminary data.</text>
</comment>
<dbReference type="Proteomes" id="UP001600943">
    <property type="component" value="Unassembled WGS sequence"/>
</dbReference>
<organism evidence="1 2">
    <name type="scientific">Blautia hominis</name>
    <dbReference type="NCBI Taxonomy" id="2025493"/>
    <lineage>
        <taxon>Bacteria</taxon>
        <taxon>Bacillati</taxon>
        <taxon>Bacillota</taxon>
        <taxon>Clostridia</taxon>
        <taxon>Lachnospirales</taxon>
        <taxon>Lachnospiraceae</taxon>
        <taxon>Blautia</taxon>
    </lineage>
</organism>
<keyword evidence="2" id="KW-1185">Reference proteome</keyword>
<evidence type="ECO:0000313" key="2">
    <source>
        <dbReference type="Proteomes" id="UP001600943"/>
    </source>
</evidence>
<protein>
    <submittedName>
        <fullName evidence="1">Uncharacterized protein</fullName>
    </submittedName>
</protein>